<evidence type="ECO:0000256" key="2">
    <source>
        <dbReference type="ARBA" id="ARBA00022840"/>
    </source>
</evidence>
<dbReference type="SUPFAM" id="SSF52540">
    <property type="entry name" value="P-loop containing nucleoside triphosphate hydrolases"/>
    <property type="match status" value="1"/>
</dbReference>
<protein>
    <submittedName>
        <fullName evidence="4">Transcriptional regulatory</fullName>
    </submittedName>
</protein>
<gene>
    <name evidence="4" type="ORF">AVDCRST_MAG18-3093</name>
</gene>
<dbReference type="InterPro" id="IPR011990">
    <property type="entry name" value="TPR-like_helical_dom_sf"/>
</dbReference>
<accession>A0A6J4VNH6</accession>
<feature type="domain" description="Orc1-like AAA ATPase" evidence="3">
    <location>
        <begin position="3"/>
        <end position="138"/>
    </location>
</feature>
<dbReference type="Pfam" id="PF13191">
    <property type="entry name" value="AAA_16"/>
    <property type="match status" value="1"/>
</dbReference>
<reference evidence="4" key="1">
    <citation type="submission" date="2020-02" db="EMBL/GenBank/DDBJ databases">
        <authorList>
            <person name="Meier V. D."/>
        </authorList>
    </citation>
    <scope>NUCLEOTIDE SEQUENCE</scope>
    <source>
        <strain evidence="4">AVDCRST_MAG18</strain>
    </source>
</reference>
<keyword evidence="1" id="KW-0547">Nucleotide-binding</keyword>
<dbReference type="Gene3D" id="1.25.40.10">
    <property type="entry name" value="Tetratricopeptide repeat domain"/>
    <property type="match status" value="1"/>
</dbReference>
<proteinExistence type="predicted"/>
<dbReference type="PANTHER" id="PTHR16305:SF35">
    <property type="entry name" value="TRANSCRIPTIONAL ACTIVATOR DOMAIN"/>
    <property type="match status" value="1"/>
</dbReference>
<dbReference type="InterPro" id="IPR027417">
    <property type="entry name" value="P-loop_NTPase"/>
</dbReference>
<evidence type="ECO:0000259" key="3">
    <source>
        <dbReference type="Pfam" id="PF13191"/>
    </source>
</evidence>
<evidence type="ECO:0000313" key="4">
    <source>
        <dbReference type="EMBL" id="CAA9580742.1"/>
    </source>
</evidence>
<keyword evidence="2" id="KW-0067">ATP-binding</keyword>
<dbReference type="GO" id="GO:0005524">
    <property type="term" value="F:ATP binding"/>
    <property type="evidence" value="ECO:0007669"/>
    <property type="project" value="UniProtKB-KW"/>
</dbReference>
<dbReference type="GO" id="GO:0004016">
    <property type="term" value="F:adenylate cyclase activity"/>
    <property type="evidence" value="ECO:0007669"/>
    <property type="project" value="TreeGrafter"/>
</dbReference>
<name>A0A6J4VNH6_9BACT</name>
<dbReference type="SUPFAM" id="SSF48452">
    <property type="entry name" value="TPR-like"/>
    <property type="match status" value="1"/>
</dbReference>
<sequence length="569" mass="59881">MELLERDSFLTELGRLLRDATNGNGRLLFLGGEAGIGKTTLVAQFGGTARRTARVLVGACDPLSTPRPLGPLADIVGVLRGEVERLLLASAPRDQVFRAFLAVLADGSGPTLVVFEDVHWADEATLDLLRFLGRRIGSTRGFLLATYRDDEVGPTHPLRIALGDLATTASVRRLTLPPLSERAVGALAEGSDVDPAELYRLTAGNPFFVTEVLAGGAHGIPPTVRDAVLARVARLSAAGRAALDAAAVIGARVEPWLLAEVAGPEAAAATNYVESGLLRAEGRVLAFRHELAREAVRGAIPPPRLLALHRAVLAALLREHGGAVAPARLAHHAEAAHDGPATLRHAEAAAQEAIHLSAHREAAAQYARALRAGGVLEPMRRAALLGAYSHECHNTDDLAEAVRACREAIAIWRELGDRLNEGEQLGRLATLLVVSGRNAEAEEAIDAALTLLEALPASPQLALAYRARAHLRMLDRDSASAIAWGGKALALAERLGARGTTIAALNTIGSAMLVAGDLAGRDPLERSAALARAADLDDQVALAFVNLGSALGEQYHFELAGHYLDEGIA</sequence>
<dbReference type="EMBL" id="CADCWN010000234">
    <property type="protein sequence ID" value="CAA9580742.1"/>
    <property type="molecule type" value="Genomic_DNA"/>
</dbReference>
<dbReference type="AlphaFoldDB" id="A0A6J4VNH6"/>
<organism evidence="4">
    <name type="scientific">uncultured Thermomicrobiales bacterium</name>
    <dbReference type="NCBI Taxonomy" id="1645740"/>
    <lineage>
        <taxon>Bacteria</taxon>
        <taxon>Pseudomonadati</taxon>
        <taxon>Thermomicrobiota</taxon>
        <taxon>Thermomicrobia</taxon>
        <taxon>Thermomicrobiales</taxon>
        <taxon>environmental samples</taxon>
    </lineage>
</organism>
<dbReference type="PANTHER" id="PTHR16305">
    <property type="entry name" value="TESTICULAR SOLUBLE ADENYLYL CYCLASE"/>
    <property type="match status" value="1"/>
</dbReference>
<dbReference type="Gene3D" id="3.40.50.300">
    <property type="entry name" value="P-loop containing nucleotide triphosphate hydrolases"/>
    <property type="match status" value="1"/>
</dbReference>
<dbReference type="InterPro" id="IPR041664">
    <property type="entry name" value="AAA_16"/>
</dbReference>
<dbReference type="GO" id="GO:0005737">
    <property type="term" value="C:cytoplasm"/>
    <property type="evidence" value="ECO:0007669"/>
    <property type="project" value="TreeGrafter"/>
</dbReference>
<evidence type="ECO:0000256" key="1">
    <source>
        <dbReference type="ARBA" id="ARBA00022741"/>
    </source>
</evidence>